<dbReference type="InterPro" id="IPR000537">
    <property type="entry name" value="UbiA_prenyltransferase"/>
</dbReference>
<sequence>MHGTSRIKATFLTHLEACRPDTVFYAGLVGLSGAILTRPDADSGRLFLAWLVPTLAWIASLYGGDYFDRELDALAKPHRPVPSGRMKAGTARNLMVLLIGAGTVLAVLLNPLTVLLAIPAAVFGIAYASRLKGKGLWGNVARGLPTAMTVLFGSMAVQTLPALELVPLAAMFWIHDSGSNLLGALCDRDSDRRGGYLTYPVVRGDDATVRGLAGFYAGWLLLAATWPLYAGPVDRLTYYTALLVIGTLGGVAVLDVARAPRPIAREVGLRAHELVVVERIVLGCFLVAAAGRVELALAVGAPSVTLTILARRLMRRRYEPSTQR</sequence>
<dbReference type="RefSeq" id="WP_323330098.1">
    <property type="nucleotide sequence ID" value="NZ_JAYFSI010000005.1"/>
</dbReference>
<dbReference type="InterPro" id="IPR050475">
    <property type="entry name" value="Prenyltransferase_related"/>
</dbReference>
<evidence type="ECO:0000313" key="7">
    <source>
        <dbReference type="Proteomes" id="UP001304298"/>
    </source>
</evidence>
<evidence type="ECO:0000256" key="4">
    <source>
        <dbReference type="ARBA" id="ARBA00023136"/>
    </source>
</evidence>
<dbReference type="PANTHER" id="PTHR42723:SF1">
    <property type="entry name" value="CHLOROPHYLL SYNTHASE, CHLOROPLASTIC"/>
    <property type="match status" value="1"/>
</dbReference>
<evidence type="ECO:0000256" key="2">
    <source>
        <dbReference type="ARBA" id="ARBA00022692"/>
    </source>
</evidence>
<evidence type="ECO:0000313" key="6">
    <source>
        <dbReference type="EMBL" id="MEA5362545.1"/>
    </source>
</evidence>
<feature type="transmembrane region" description="Helical" evidence="5">
    <location>
        <begin position="295"/>
        <end position="314"/>
    </location>
</feature>
<dbReference type="Proteomes" id="UP001304298">
    <property type="component" value="Unassembled WGS sequence"/>
</dbReference>
<name>A0ABU5RAB0_9PSEU</name>
<dbReference type="Pfam" id="PF01040">
    <property type="entry name" value="UbiA"/>
    <property type="match status" value="1"/>
</dbReference>
<keyword evidence="7" id="KW-1185">Reference proteome</keyword>
<comment type="caution">
    <text evidence="6">The sequence shown here is derived from an EMBL/GenBank/DDBJ whole genome shotgun (WGS) entry which is preliminary data.</text>
</comment>
<dbReference type="PANTHER" id="PTHR42723">
    <property type="entry name" value="CHLOROPHYLL SYNTHASE"/>
    <property type="match status" value="1"/>
</dbReference>
<proteinExistence type="predicted"/>
<organism evidence="6 7">
    <name type="scientific">Amycolatopsis heterodermiae</name>
    <dbReference type="NCBI Taxonomy" id="3110235"/>
    <lineage>
        <taxon>Bacteria</taxon>
        <taxon>Bacillati</taxon>
        <taxon>Actinomycetota</taxon>
        <taxon>Actinomycetes</taxon>
        <taxon>Pseudonocardiales</taxon>
        <taxon>Pseudonocardiaceae</taxon>
        <taxon>Amycolatopsis</taxon>
    </lineage>
</organism>
<evidence type="ECO:0000256" key="1">
    <source>
        <dbReference type="ARBA" id="ARBA00004141"/>
    </source>
</evidence>
<keyword evidence="2 5" id="KW-0812">Transmembrane</keyword>
<dbReference type="Gene3D" id="1.10.357.140">
    <property type="entry name" value="UbiA prenyltransferase"/>
    <property type="match status" value="1"/>
</dbReference>
<dbReference type="CDD" id="cd13956">
    <property type="entry name" value="PT_UbiA"/>
    <property type="match status" value="1"/>
</dbReference>
<feature type="transmembrane region" description="Helical" evidence="5">
    <location>
        <begin position="236"/>
        <end position="257"/>
    </location>
</feature>
<dbReference type="InterPro" id="IPR044878">
    <property type="entry name" value="UbiA_sf"/>
</dbReference>
<keyword evidence="4 5" id="KW-0472">Membrane</keyword>
<comment type="subcellular location">
    <subcellularLocation>
        <location evidence="1">Membrane</location>
        <topology evidence="1">Multi-pass membrane protein</topology>
    </subcellularLocation>
</comment>
<feature type="transmembrane region" description="Helical" evidence="5">
    <location>
        <begin position="207"/>
        <end position="230"/>
    </location>
</feature>
<dbReference type="EMBL" id="JAYFSI010000005">
    <property type="protein sequence ID" value="MEA5362545.1"/>
    <property type="molecule type" value="Genomic_DNA"/>
</dbReference>
<evidence type="ECO:0000256" key="3">
    <source>
        <dbReference type="ARBA" id="ARBA00022989"/>
    </source>
</evidence>
<feature type="transmembrane region" description="Helical" evidence="5">
    <location>
        <begin position="46"/>
        <end position="64"/>
    </location>
</feature>
<accession>A0ABU5RAB0</accession>
<protein>
    <submittedName>
        <fullName evidence="6">UbiA family prenyltransferase</fullName>
    </submittedName>
</protein>
<feature type="transmembrane region" description="Helical" evidence="5">
    <location>
        <begin position="140"/>
        <end position="160"/>
    </location>
</feature>
<feature type="transmembrane region" description="Helical" evidence="5">
    <location>
        <begin position="95"/>
        <end position="128"/>
    </location>
</feature>
<evidence type="ECO:0000256" key="5">
    <source>
        <dbReference type="SAM" id="Phobius"/>
    </source>
</evidence>
<keyword evidence="3 5" id="KW-1133">Transmembrane helix</keyword>
<reference evidence="6 7" key="1">
    <citation type="submission" date="2023-12" db="EMBL/GenBank/DDBJ databases">
        <title>Amycolatopsis sp. V23-08.</title>
        <authorList>
            <person name="Somphong A."/>
        </authorList>
    </citation>
    <scope>NUCLEOTIDE SEQUENCE [LARGE SCALE GENOMIC DNA]</scope>
    <source>
        <strain evidence="6 7">V23-08</strain>
    </source>
</reference>
<gene>
    <name evidence="6" type="ORF">VA596_23620</name>
</gene>